<feature type="compositionally biased region" description="Basic and acidic residues" evidence="9">
    <location>
        <begin position="692"/>
        <end position="712"/>
    </location>
</feature>
<dbReference type="PANTHER" id="PTHR10336">
    <property type="entry name" value="PHOSPHOINOSITIDE-SPECIFIC PHOSPHOLIPASE C FAMILY PROTEIN"/>
    <property type="match status" value="1"/>
</dbReference>
<dbReference type="GO" id="GO:0007186">
    <property type="term" value="P:G protein-coupled receptor signaling pathway"/>
    <property type="evidence" value="ECO:0007669"/>
    <property type="project" value="TreeGrafter"/>
</dbReference>
<feature type="domain" description="C2" evidence="10">
    <location>
        <begin position="194"/>
        <end position="322"/>
    </location>
</feature>
<dbReference type="SMART" id="SM00239">
    <property type="entry name" value="C2"/>
    <property type="match status" value="1"/>
</dbReference>
<dbReference type="PROSITE" id="PS50004">
    <property type="entry name" value="C2"/>
    <property type="match status" value="1"/>
</dbReference>
<dbReference type="Pfam" id="PF08703">
    <property type="entry name" value="PLC-beta_C"/>
    <property type="match status" value="1"/>
</dbReference>
<dbReference type="GO" id="GO:0005737">
    <property type="term" value="C:cytoplasm"/>
    <property type="evidence" value="ECO:0007669"/>
    <property type="project" value="TreeGrafter"/>
</dbReference>
<evidence type="ECO:0000256" key="7">
    <source>
        <dbReference type="ARBA" id="ARBA00023726"/>
    </source>
</evidence>
<dbReference type="GO" id="GO:0007613">
    <property type="term" value="P:memory"/>
    <property type="evidence" value="ECO:0007669"/>
    <property type="project" value="TreeGrafter"/>
</dbReference>
<evidence type="ECO:0000256" key="2">
    <source>
        <dbReference type="ARBA" id="ARBA00022801"/>
    </source>
</evidence>
<dbReference type="GO" id="GO:0016607">
    <property type="term" value="C:nuclear speck"/>
    <property type="evidence" value="ECO:0007669"/>
    <property type="project" value="TreeGrafter"/>
</dbReference>
<evidence type="ECO:0000256" key="3">
    <source>
        <dbReference type="ARBA" id="ARBA00022963"/>
    </source>
</evidence>
<dbReference type="InterPro" id="IPR001192">
    <property type="entry name" value="PI-PLC_fam"/>
</dbReference>
<dbReference type="InterPro" id="IPR000008">
    <property type="entry name" value="C2_dom"/>
</dbReference>
<proteinExistence type="predicted"/>
<dbReference type="CDD" id="cd00275">
    <property type="entry name" value="C2_PLC_like"/>
    <property type="match status" value="1"/>
</dbReference>
<dbReference type="EC" id="3.1.4.11" evidence="1 8"/>
<dbReference type="GO" id="GO:0004435">
    <property type="term" value="F:phosphatidylinositol-4,5-bisphosphate phospholipase C activity"/>
    <property type="evidence" value="ECO:0007669"/>
    <property type="project" value="UniProtKB-EC"/>
</dbReference>
<feature type="compositionally biased region" description="Basic and acidic residues" evidence="9">
    <location>
        <begin position="577"/>
        <end position="588"/>
    </location>
</feature>
<dbReference type="SUPFAM" id="SSF69989">
    <property type="entry name" value="C-terminal domain of PLC-beta"/>
    <property type="match status" value="1"/>
</dbReference>
<dbReference type="GO" id="GO:0048015">
    <property type="term" value="P:phosphatidylinositol-mediated signaling"/>
    <property type="evidence" value="ECO:0007669"/>
    <property type="project" value="TreeGrafter"/>
</dbReference>
<keyword evidence="13" id="KW-1185">Reference proteome</keyword>
<evidence type="ECO:0000256" key="6">
    <source>
        <dbReference type="ARBA" id="ARBA00023674"/>
    </source>
</evidence>
<evidence type="ECO:0000313" key="12">
    <source>
        <dbReference type="EMBL" id="KAK1337272.1"/>
    </source>
</evidence>
<feature type="region of interest" description="Disordered" evidence="9">
    <location>
        <begin position="688"/>
        <end position="712"/>
    </location>
</feature>
<feature type="region of interest" description="Disordered" evidence="9">
    <location>
        <begin position="369"/>
        <end position="422"/>
    </location>
</feature>
<reference evidence="12" key="1">
    <citation type="submission" date="2023-06" db="EMBL/GenBank/DDBJ databases">
        <title>Reference genome for the Northern bat (Eptesicus nilssonii), a most northern bat species.</title>
        <authorList>
            <person name="Laine V.N."/>
            <person name="Pulliainen A.T."/>
            <person name="Lilley T.M."/>
        </authorList>
    </citation>
    <scope>NUCLEOTIDE SEQUENCE</scope>
    <source>
        <strain evidence="12">BLF_Eptnil</strain>
        <tissue evidence="12">Kidney</tissue>
    </source>
</reference>
<evidence type="ECO:0000259" key="11">
    <source>
        <dbReference type="PROSITE" id="PS50008"/>
    </source>
</evidence>
<dbReference type="AlphaFoldDB" id="A0AA40HUT6"/>
<dbReference type="InterPro" id="IPR014815">
    <property type="entry name" value="PLC-beta_C"/>
</dbReference>
<evidence type="ECO:0000256" key="8">
    <source>
        <dbReference type="RuleBase" id="RU361133"/>
    </source>
</evidence>
<dbReference type="GO" id="GO:0005509">
    <property type="term" value="F:calcium ion binding"/>
    <property type="evidence" value="ECO:0007669"/>
    <property type="project" value="InterPro"/>
</dbReference>
<dbReference type="InterPro" id="IPR035892">
    <property type="entry name" value="C2_domain_sf"/>
</dbReference>
<dbReference type="FunFam" id="1.20.1230.10:FF:000001">
    <property type="entry name" value="1-phosphatidylinositol 4,5-bisphosphate phosphodiesterase"/>
    <property type="match status" value="1"/>
</dbReference>
<comment type="caution">
    <text evidence="12">The sequence shown here is derived from an EMBL/GenBank/DDBJ whole genome shotgun (WGS) entry which is preliminary data.</text>
</comment>
<dbReference type="GO" id="GO:0016042">
    <property type="term" value="P:lipid catabolic process"/>
    <property type="evidence" value="ECO:0007669"/>
    <property type="project" value="UniProtKB-KW"/>
</dbReference>
<feature type="compositionally biased region" description="Polar residues" evidence="9">
    <location>
        <begin position="392"/>
        <end position="407"/>
    </location>
</feature>
<dbReference type="SUPFAM" id="SSF49562">
    <property type="entry name" value="C2 domain (Calcium/lipid-binding domain, CaLB)"/>
    <property type="match status" value="1"/>
</dbReference>
<feature type="compositionally biased region" description="Basic and acidic residues" evidence="9">
    <location>
        <begin position="43"/>
        <end position="54"/>
    </location>
</feature>
<gene>
    <name evidence="12" type="ORF">QTO34_001897</name>
</gene>
<dbReference type="EMBL" id="JAULJE010000011">
    <property type="protein sequence ID" value="KAK1337272.1"/>
    <property type="molecule type" value="Genomic_DNA"/>
</dbReference>
<accession>A0AA40HUT6</accession>
<dbReference type="SUPFAM" id="SSF51695">
    <property type="entry name" value="PLC-like phosphodiesterases"/>
    <property type="match status" value="1"/>
</dbReference>
<protein>
    <recommendedName>
        <fullName evidence="1 8">Phosphoinositide phospholipase C</fullName>
        <ecNumber evidence="1 8">3.1.4.11</ecNumber>
    </recommendedName>
</protein>
<dbReference type="PRINTS" id="PR00390">
    <property type="entry name" value="PHPHLIPASEC"/>
</dbReference>
<dbReference type="FunFam" id="2.60.40.150:FF:000008">
    <property type="entry name" value="1-phosphatidylinositol 4,5-bisphosphate phosphodiesterase"/>
    <property type="match status" value="1"/>
</dbReference>
<feature type="region of interest" description="Disordered" evidence="9">
    <location>
        <begin position="1"/>
        <end position="122"/>
    </location>
</feature>
<keyword evidence="3 8" id="KW-0442">Lipid degradation</keyword>
<keyword evidence="2 8" id="KW-0378">Hydrolase</keyword>
<keyword evidence="5" id="KW-0807">Transducer</keyword>
<dbReference type="Gene3D" id="1.20.1230.10">
    <property type="entry name" value="Phospholipase C beta, distal C-terminal domain"/>
    <property type="match status" value="1"/>
</dbReference>
<dbReference type="PANTHER" id="PTHR10336:SF12">
    <property type="entry name" value="1-PHOSPHATIDYLINOSITOL 4,5-BISPHOSPHATE PHOSPHODIESTERASE BETA-1"/>
    <property type="match status" value="1"/>
</dbReference>
<dbReference type="InterPro" id="IPR001711">
    <property type="entry name" value="PLipase_C_Pinositol-sp_Y"/>
</dbReference>
<evidence type="ECO:0000256" key="9">
    <source>
        <dbReference type="SAM" id="MobiDB-lite"/>
    </source>
</evidence>
<evidence type="ECO:0000259" key="10">
    <source>
        <dbReference type="PROSITE" id="PS50004"/>
    </source>
</evidence>
<dbReference type="GO" id="GO:0005516">
    <property type="term" value="F:calmodulin binding"/>
    <property type="evidence" value="ECO:0007669"/>
    <property type="project" value="TreeGrafter"/>
</dbReference>
<dbReference type="GO" id="GO:0051209">
    <property type="term" value="P:release of sequestered calcium ion into cytosol"/>
    <property type="evidence" value="ECO:0007669"/>
    <property type="project" value="TreeGrafter"/>
</dbReference>
<feature type="compositionally biased region" description="Acidic residues" evidence="9">
    <location>
        <begin position="95"/>
        <end position="106"/>
    </location>
</feature>
<evidence type="ECO:0000256" key="4">
    <source>
        <dbReference type="ARBA" id="ARBA00023098"/>
    </source>
</evidence>
<dbReference type="GO" id="GO:0046488">
    <property type="term" value="P:phosphatidylinositol metabolic process"/>
    <property type="evidence" value="ECO:0007669"/>
    <property type="project" value="TreeGrafter"/>
</dbReference>
<sequence length="760" mass="86979">MVTPLLWEGQQQKQPQLESGVPLPSPMDLMYKILVKNKKKSHKSSEGSSKKKLSEQAPTRAATPPACSSPHLPEPVRGWGPKGWQATGRRALWEADTESDDDDDDDDCKKSSMDEGTAGSEAMATEEMSNLVNYIQPVKFESFEISKSKFSWSKNPNVTYNKCILNKDLAMQINMGMYEYNGKSGYRLKPEFMRRPDKHFDPFTEGIVDGIVANTLSVKIISGQFLSDKKVGTYVEVDMFGLPVDTRRKAFKTKTSQGNAVNPVWEEEPIVFKKVVLPSLACLRIAAYEEGGKFIGHRILPVQAIRPGYHYICLRNERNQPLMLPAVFVYIEVKDYVPDTYADVIEALSNPIRYVNLMEQRAKQLAALTLEDEEDVKKEDPGETPSEAPSEAGTTPAENGVNHTTSLAPKPPSQALHSQPAPGKTLEKRAVKHDKEPLVCLCHKGGRMIQLRTVPTQDPTLYLIVMSPYFPSTYDSPSVCPVFRDLDTIEEYWSGSVKAPAKTEDLIHSVLTEVEAQTIEELKQQKSFVKLQKKHYKEMKELVKRHHKKTTDLIKEHTTKYNEIQNDYLRRRAALEKTAKKDSKKKSEPSSPDHGSSTIEHDLAALDAEMTQKLIDLKDKQQQQLLNLRQEQYYSEKYQKREHIKLVSPRNVVYLIQKLTDVAEECQNNQLKKLKEICEKEKKELKKKMDKKRQEKITEAKSKDKSQMEEEKTEMIRSYIQEVVQYIKRLEEAQSKRQEKLVEKHKEIRQQILDEKPKVN</sequence>
<evidence type="ECO:0000256" key="1">
    <source>
        <dbReference type="ARBA" id="ARBA00012368"/>
    </source>
</evidence>
<feature type="domain" description="PI-PLC Y-box" evidence="11">
    <location>
        <begin position="128"/>
        <end position="161"/>
    </location>
</feature>
<dbReference type="PROSITE" id="PS50008">
    <property type="entry name" value="PIPLC_Y_DOMAIN"/>
    <property type="match status" value="2"/>
</dbReference>
<dbReference type="SMART" id="SM00149">
    <property type="entry name" value="PLCYc"/>
    <property type="match status" value="1"/>
</dbReference>
<evidence type="ECO:0000256" key="5">
    <source>
        <dbReference type="ARBA" id="ARBA00023224"/>
    </source>
</evidence>
<dbReference type="Gene3D" id="3.20.20.190">
    <property type="entry name" value="Phosphatidylinositol (PI) phosphodiesterase"/>
    <property type="match status" value="2"/>
</dbReference>
<organism evidence="12 13">
    <name type="scientific">Cnephaeus nilssonii</name>
    <name type="common">Northern bat</name>
    <name type="synonym">Eptesicus nilssonii</name>
    <dbReference type="NCBI Taxonomy" id="3371016"/>
    <lineage>
        <taxon>Eukaryota</taxon>
        <taxon>Metazoa</taxon>
        <taxon>Chordata</taxon>
        <taxon>Craniata</taxon>
        <taxon>Vertebrata</taxon>
        <taxon>Euteleostomi</taxon>
        <taxon>Mammalia</taxon>
        <taxon>Eutheria</taxon>
        <taxon>Laurasiatheria</taxon>
        <taxon>Chiroptera</taxon>
        <taxon>Yangochiroptera</taxon>
        <taxon>Vespertilionidae</taxon>
        <taxon>Cnephaeus</taxon>
    </lineage>
</organism>
<dbReference type="Gene3D" id="2.60.40.150">
    <property type="entry name" value="C2 domain"/>
    <property type="match status" value="1"/>
</dbReference>
<evidence type="ECO:0000313" key="13">
    <source>
        <dbReference type="Proteomes" id="UP001177744"/>
    </source>
</evidence>
<feature type="domain" description="PI-PLC Y-box" evidence="11">
    <location>
        <begin position="168"/>
        <end position="194"/>
    </location>
</feature>
<name>A0AA40HUT6_CNENI</name>
<dbReference type="InterPro" id="IPR017946">
    <property type="entry name" value="PLC-like_Pdiesterase_TIM-brl"/>
</dbReference>
<dbReference type="Proteomes" id="UP001177744">
    <property type="component" value="Unassembled WGS sequence"/>
</dbReference>
<keyword evidence="4 8" id="KW-0443">Lipid metabolism</keyword>
<dbReference type="InterPro" id="IPR042531">
    <property type="entry name" value="PLC-beta_C_sf"/>
</dbReference>
<feature type="region of interest" description="Disordered" evidence="9">
    <location>
        <begin position="577"/>
        <end position="598"/>
    </location>
</feature>
<comment type="catalytic activity">
    <reaction evidence="7">
        <text>a 1,2-diacyl-sn-glycero-3-phospho-(1D-myo-inositol) + H2O = 1D-myo-inositol 1-phosphate + a 1,2-diacyl-sn-glycerol + H(+)</text>
        <dbReference type="Rhea" id="RHEA:43484"/>
        <dbReference type="ChEBI" id="CHEBI:15377"/>
        <dbReference type="ChEBI" id="CHEBI:15378"/>
        <dbReference type="ChEBI" id="CHEBI:17815"/>
        <dbReference type="ChEBI" id="CHEBI:57880"/>
        <dbReference type="ChEBI" id="CHEBI:58433"/>
    </reaction>
    <physiologicalReaction direction="left-to-right" evidence="7">
        <dbReference type="Rhea" id="RHEA:43485"/>
    </physiologicalReaction>
</comment>
<comment type="catalytic activity">
    <reaction evidence="6">
        <text>a 1,2-diacyl-sn-glycero-3-phospho-(1D-myo-inositol-4,5-bisphosphate) + H2O = 1D-myo-inositol 1,4,5-trisphosphate + a 1,2-diacyl-sn-glycerol + H(+)</text>
        <dbReference type="Rhea" id="RHEA:33179"/>
        <dbReference type="ChEBI" id="CHEBI:15377"/>
        <dbReference type="ChEBI" id="CHEBI:15378"/>
        <dbReference type="ChEBI" id="CHEBI:17815"/>
        <dbReference type="ChEBI" id="CHEBI:58456"/>
        <dbReference type="ChEBI" id="CHEBI:203600"/>
        <dbReference type="EC" id="3.1.4.11"/>
    </reaction>
    <physiologicalReaction direction="left-to-right" evidence="6">
        <dbReference type="Rhea" id="RHEA:33180"/>
    </physiologicalReaction>
</comment>